<sequence length="70" mass="8402">MHTAIFPKCVAYKLHCRYIIILSYINKFPIFVLFFNPKFSKNISFGQINIICSRMNFEMKRGDIYRVECE</sequence>
<proteinExistence type="predicted"/>
<evidence type="ECO:0000313" key="1">
    <source>
        <dbReference type="EMBL" id="CAK5033735.1"/>
    </source>
</evidence>
<dbReference type="Proteomes" id="UP001497535">
    <property type="component" value="Unassembled WGS sequence"/>
</dbReference>
<gene>
    <name evidence="1" type="ORF">MENTE1834_LOCUS8215</name>
</gene>
<name>A0ACB0Y5Y7_MELEN</name>
<evidence type="ECO:0000313" key="2">
    <source>
        <dbReference type="Proteomes" id="UP001497535"/>
    </source>
</evidence>
<comment type="caution">
    <text evidence="1">The sequence shown here is derived from an EMBL/GenBank/DDBJ whole genome shotgun (WGS) entry which is preliminary data.</text>
</comment>
<keyword evidence="2" id="KW-1185">Reference proteome</keyword>
<organism evidence="1 2">
    <name type="scientific">Meloidogyne enterolobii</name>
    <name type="common">Root-knot nematode worm</name>
    <name type="synonym">Meloidogyne mayaguensis</name>
    <dbReference type="NCBI Taxonomy" id="390850"/>
    <lineage>
        <taxon>Eukaryota</taxon>
        <taxon>Metazoa</taxon>
        <taxon>Ecdysozoa</taxon>
        <taxon>Nematoda</taxon>
        <taxon>Chromadorea</taxon>
        <taxon>Rhabditida</taxon>
        <taxon>Tylenchina</taxon>
        <taxon>Tylenchomorpha</taxon>
        <taxon>Tylenchoidea</taxon>
        <taxon>Meloidogynidae</taxon>
        <taxon>Meloidogyninae</taxon>
        <taxon>Meloidogyne</taxon>
    </lineage>
</organism>
<reference evidence="1" key="1">
    <citation type="submission" date="2023-11" db="EMBL/GenBank/DDBJ databases">
        <authorList>
            <person name="Poullet M."/>
        </authorList>
    </citation>
    <scope>NUCLEOTIDE SEQUENCE</scope>
    <source>
        <strain evidence="1">E1834</strain>
    </source>
</reference>
<protein>
    <submittedName>
        <fullName evidence="1">Uncharacterized protein</fullName>
    </submittedName>
</protein>
<dbReference type="EMBL" id="CAVMJV010000007">
    <property type="protein sequence ID" value="CAK5033735.1"/>
    <property type="molecule type" value="Genomic_DNA"/>
</dbReference>
<accession>A0ACB0Y5Y7</accession>